<dbReference type="PANTHER" id="PTHR43625">
    <property type="entry name" value="AFLATOXIN B1 ALDEHYDE REDUCTASE"/>
    <property type="match status" value="1"/>
</dbReference>
<dbReference type="RefSeq" id="WP_012162528.1">
    <property type="nucleotide sequence ID" value="NC_009925.1"/>
</dbReference>
<dbReference type="InterPro" id="IPR036812">
    <property type="entry name" value="NAD(P)_OxRdtase_dom_sf"/>
</dbReference>
<dbReference type="Pfam" id="PF00248">
    <property type="entry name" value="Aldo_ket_red"/>
    <property type="match status" value="1"/>
</dbReference>
<organism evidence="3 4">
    <name type="scientific">Acaryochloris marina (strain MBIC 11017)</name>
    <dbReference type="NCBI Taxonomy" id="329726"/>
    <lineage>
        <taxon>Bacteria</taxon>
        <taxon>Bacillati</taxon>
        <taxon>Cyanobacteriota</taxon>
        <taxon>Cyanophyceae</taxon>
        <taxon>Acaryochloridales</taxon>
        <taxon>Acaryochloridaceae</taxon>
        <taxon>Acaryochloris</taxon>
    </lineage>
</organism>
<dbReference type="CDD" id="cd19093">
    <property type="entry name" value="AKR_AtPLR-like"/>
    <property type="match status" value="1"/>
</dbReference>
<dbReference type="Gene3D" id="3.20.20.100">
    <property type="entry name" value="NADP-dependent oxidoreductase domain"/>
    <property type="match status" value="1"/>
</dbReference>
<dbReference type="InterPro" id="IPR018170">
    <property type="entry name" value="Aldo/ket_reductase_CS"/>
</dbReference>
<dbReference type="GO" id="GO:0016491">
    <property type="term" value="F:oxidoreductase activity"/>
    <property type="evidence" value="ECO:0007669"/>
    <property type="project" value="UniProtKB-KW"/>
</dbReference>
<evidence type="ECO:0000313" key="4">
    <source>
        <dbReference type="Proteomes" id="UP000000268"/>
    </source>
</evidence>
<dbReference type="InterPro" id="IPR050791">
    <property type="entry name" value="Aldo-Keto_reductase"/>
</dbReference>
<keyword evidence="4" id="KW-1185">Reference proteome</keyword>
<dbReference type="PROSITE" id="PS00062">
    <property type="entry name" value="ALDOKETO_REDUCTASE_2"/>
    <property type="match status" value="1"/>
</dbReference>
<dbReference type="PANTHER" id="PTHR43625:SF88">
    <property type="entry name" value="OS07G0143000 PROTEIN"/>
    <property type="match status" value="1"/>
</dbReference>
<accession>B0CFL4</accession>
<proteinExistence type="predicted"/>
<protein>
    <submittedName>
        <fullName evidence="3">Oxidoreductase, aldo reductase</fullName>
    </submittedName>
</protein>
<dbReference type="SUPFAM" id="SSF51430">
    <property type="entry name" value="NAD(P)-linked oxidoreductase"/>
    <property type="match status" value="1"/>
</dbReference>
<keyword evidence="1" id="KW-0560">Oxidoreductase</keyword>
<dbReference type="KEGG" id="amr:AM1_2018"/>
<dbReference type="AlphaFoldDB" id="B0CFL4"/>
<gene>
    <name evidence="3" type="ordered locus">AM1_2018</name>
</gene>
<dbReference type="eggNOG" id="COG0667">
    <property type="taxonomic scope" value="Bacteria"/>
</dbReference>
<evidence type="ECO:0000313" key="3">
    <source>
        <dbReference type="EMBL" id="ABW27033.1"/>
    </source>
</evidence>
<dbReference type="Proteomes" id="UP000000268">
    <property type="component" value="Chromosome"/>
</dbReference>
<sequence length="313" mass="34364">MTTKQLGPSGPLVSAVGIGTWSWGDRIFWGYGDQYGEAEVADAFQSAVQAGITLFDTAEIYGWGESERLLGQFCRDCQRPVCLATKYGPVPWRLGEDAVLQAVQDSLKRLQVDVIDLYQVHWPFNFFMSYETLFRALAKAVNQGLIKTVGVSNYSAKQMHTAHALLAEQGVSLAVNQVRYSLITRQVESQGLIAKARELGVTILAYSPLAQGLLTGKYTPEQLPTGARKADQRFKPEGLRKVAPVTNLLRQFAEAHDKTMAQVALNWLIAQEGVIPIPGAKTAQQAIENAGTLGWSLTPEEVTALEEASRPWL</sequence>
<dbReference type="GO" id="GO:0005737">
    <property type="term" value="C:cytoplasm"/>
    <property type="evidence" value="ECO:0007669"/>
    <property type="project" value="TreeGrafter"/>
</dbReference>
<dbReference type="STRING" id="329726.AM1_2018"/>
<dbReference type="EMBL" id="CP000828">
    <property type="protein sequence ID" value="ABW27033.1"/>
    <property type="molecule type" value="Genomic_DNA"/>
</dbReference>
<name>B0CFL4_ACAM1</name>
<evidence type="ECO:0000256" key="1">
    <source>
        <dbReference type="ARBA" id="ARBA00023002"/>
    </source>
</evidence>
<dbReference type="InterPro" id="IPR023210">
    <property type="entry name" value="NADP_OxRdtase_dom"/>
</dbReference>
<dbReference type="PRINTS" id="PR00069">
    <property type="entry name" value="ALDKETRDTASE"/>
</dbReference>
<dbReference type="OrthoDB" id="9809990at2"/>
<reference evidence="3 4" key="1">
    <citation type="journal article" date="2008" name="Proc. Natl. Acad. Sci. U.S.A.">
        <title>Niche adaptation and genome expansion in the chlorophyll d-producing cyanobacterium Acaryochloris marina.</title>
        <authorList>
            <person name="Swingley W.D."/>
            <person name="Chen M."/>
            <person name="Cheung P.C."/>
            <person name="Conrad A.L."/>
            <person name="Dejesa L.C."/>
            <person name="Hao J."/>
            <person name="Honchak B.M."/>
            <person name="Karbach L.E."/>
            <person name="Kurdoglu A."/>
            <person name="Lahiri S."/>
            <person name="Mastrian S.D."/>
            <person name="Miyashita H."/>
            <person name="Page L."/>
            <person name="Ramakrishna P."/>
            <person name="Satoh S."/>
            <person name="Sattley W.M."/>
            <person name="Shimada Y."/>
            <person name="Taylor H.L."/>
            <person name="Tomo T."/>
            <person name="Tsuchiya T."/>
            <person name="Wang Z.T."/>
            <person name="Raymond J."/>
            <person name="Mimuro M."/>
            <person name="Blankenship R.E."/>
            <person name="Touchman J.W."/>
        </authorList>
    </citation>
    <scope>NUCLEOTIDE SEQUENCE [LARGE SCALE GENOMIC DNA]</scope>
    <source>
        <strain evidence="4">MBIC 11017</strain>
    </source>
</reference>
<feature type="domain" description="NADP-dependent oxidoreductase" evidence="2">
    <location>
        <begin position="16"/>
        <end position="309"/>
    </location>
</feature>
<dbReference type="HOGENOM" id="CLU_023205_2_3_3"/>
<dbReference type="InterPro" id="IPR020471">
    <property type="entry name" value="AKR"/>
</dbReference>
<evidence type="ECO:0000259" key="2">
    <source>
        <dbReference type="Pfam" id="PF00248"/>
    </source>
</evidence>